<reference evidence="1 2" key="1">
    <citation type="submission" date="2018-12" db="EMBL/GenBank/DDBJ databases">
        <title>Draft genome sequence of Xylaria grammica IHI A82.</title>
        <authorList>
            <person name="Buettner E."/>
            <person name="Kellner H."/>
        </authorList>
    </citation>
    <scope>NUCLEOTIDE SEQUENCE [LARGE SCALE GENOMIC DNA]</scope>
    <source>
        <strain evidence="1 2">IHI A82</strain>
    </source>
</reference>
<protein>
    <submittedName>
        <fullName evidence="1">Uncharacterized protein</fullName>
    </submittedName>
</protein>
<proteinExistence type="predicted"/>
<keyword evidence="2" id="KW-1185">Reference proteome</keyword>
<accession>A0A439D214</accession>
<dbReference type="Proteomes" id="UP000286045">
    <property type="component" value="Unassembled WGS sequence"/>
</dbReference>
<name>A0A439D214_9PEZI</name>
<comment type="caution">
    <text evidence="1">The sequence shown here is derived from an EMBL/GenBank/DDBJ whole genome shotgun (WGS) entry which is preliminary data.</text>
</comment>
<evidence type="ECO:0000313" key="2">
    <source>
        <dbReference type="Proteomes" id="UP000286045"/>
    </source>
</evidence>
<sequence length="136" mass="14755">MAEISRLPSEAETALKNVKEWLSKRDFNDLNGLQFYSGPELVEECKVLLGFLPAQCKESFDPQKRDTRVTAIRIHKSTTTVPVKEGSGGLLIPVNVGVGATVGGQVLHELDYAELKGGVVATPDFYALLLLSRAIA</sequence>
<organism evidence="1 2">
    <name type="scientific">Xylaria grammica</name>
    <dbReference type="NCBI Taxonomy" id="363999"/>
    <lineage>
        <taxon>Eukaryota</taxon>
        <taxon>Fungi</taxon>
        <taxon>Dikarya</taxon>
        <taxon>Ascomycota</taxon>
        <taxon>Pezizomycotina</taxon>
        <taxon>Sordariomycetes</taxon>
        <taxon>Xylariomycetidae</taxon>
        <taxon>Xylariales</taxon>
        <taxon>Xylariaceae</taxon>
        <taxon>Xylaria</taxon>
    </lineage>
</organism>
<evidence type="ECO:0000313" key="1">
    <source>
        <dbReference type="EMBL" id="RWA08281.1"/>
    </source>
</evidence>
<dbReference type="AlphaFoldDB" id="A0A439D214"/>
<gene>
    <name evidence="1" type="ORF">EKO27_g6839</name>
</gene>
<dbReference type="EMBL" id="RYZI01000209">
    <property type="protein sequence ID" value="RWA08281.1"/>
    <property type="molecule type" value="Genomic_DNA"/>
</dbReference>